<evidence type="ECO:0000313" key="3">
    <source>
        <dbReference type="Proteomes" id="UP000691718"/>
    </source>
</evidence>
<name>A0A8S3XFB2_PARAO</name>
<accession>A0A8S3XFB2</accession>
<evidence type="ECO:0000313" key="2">
    <source>
        <dbReference type="EMBL" id="CAG5022103.1"/>
    </source>
</evidence>
<dbReference type="InterPro" id="IPR007889">
    <property type="entry name" value="HTH_Psq"/>
</dbReference>
<sequence>MPRNYKNYSFETLRKCLASIENKEITQRKASEKYGIPRRTIINQLRLLRSKMPSRPPGALVVSGFSSEEEALFVDCILRLSEYGFPLTNFDLRIVIRTYLEKIGRRVTKFKNNCPEFEAKKLEWTTNGTTRVRRRKLHITPGKSVIEELSILLDDKENEALAQPSTSKLTCRRRASSESSYAESIDMSVHDSSDLGSLGDLENIEANTDTAAETCNENCNFKPMVKAVGQYVVFTYEEEFFPGKITKITKEGPYISSMKRSLKSWTWPKPVDEIQYNWQDILGCIEVPKKIITRREI</sequence>
<comment type="caution">
    <text evidence="2">The sequence shown here is derived from an EMBL/GenBank/DDBJ whole genome shotgun (WGS) entry which is preliminary data.</text>
</comment>
<dbReference type="GO" id="GO:0003677">
    <property type="term" value="F:DNA binding"/>
    <property type="evidence" value="ECO:0007669"/>
    <property type="project" value="InterPro"/>
</dbReference>
<dbReference type="OrthoDB" id="10072016at2759"/>
<dbReference type="Pfam" id="PF05225">
    <property type="entry name" value="HTH_psq"/>
    <property type="match status" value="1"/>
</dbReference>
<dbReference type="Proteomes" id="UP000691718">
    <property type="component" value="Unassembled WGS sequence"/>
</dbReference>
<proteinExistence type="predicted"/>
<protein>
    <submittedName>
        <fullName evidence="2">(apollo) hypothetical protein</fullName>
    </submittedName>
</protein>
<dbReference type="EMBL" id="CAJQZP010001146">
    <property type="protein sequence ID" value="CAG5022103.1"/>
    <property type="molecule type" value="Genomic_DNA"/>
</dbReference>
<dbReference type="AlphaFoldDB" id="A0A8S3XFB2"/>
<feature type="domain" description="HTH psq-type" evidence="1">
    <location>
        <begin position="12"/>
        <end position="42"/>
    </location>
</feature>
<gene>
    <name evidence="2" type="ORF">PAPOLLO_LOCUS17692</name>
</gene>
<keyword evidence="3" id="KW-1185">Reference proteome</keyword>
<reference evidence="2" key="1">
    <citation type="submission" date="2021-04" db="EMBL/GenBank/DDBJ databases">
        <authorList>
            <person name="Tunstrom K."/>
        </authorList>
    </citation>
    <scope>NUCLEOTIDE SEQUENCE</scope>
</reference>
<evidence type="ECO:0000259" key="1">
    <source>
        <dbReference type="Pfam" id="PF05225"/>
    </source>
</evidence>
<organism evidence="2 3">
    <name type="scientific">Parnassius apollo</name>
    <name type="common">Apollo butterfly</name>
    <name type="synonym">Papilio apollo</name>
    <dbReference type="NCBI Taxonomy" id="110799"/>
    <lineage>
        <taxon>Eukaryota</taxon>
        <taxon>Metazoa</taxon>
        <taxon>Ecdysozoa</taxon>
        <taxon>Arthropoda</taxon>
        <taxon>Hexapoda</taxon>
        <taxon>Insecta</taxon>
        <taxon>Pterygota</taxon>
        <taxon>Neoptera</taxon>
        <taxon>Endopterygota</taxon>
        <taxon>Lepidoptera</taxon>
        <taxon>Glossata</taxon>
        <taxon>Ditrysia</taxon>
        <taxon>Papilionoidea</taxon>
        <taxon>Papilionidae</taxon>
        <taxon>Parnassiinae</taxon>
        <taxon>Parnassini</taxon>
        <taxon>Parnassius</taxon>
        <taxon>Parnassius</taxon>
    </lineage>
</organism>